<gene>
    <name evidence="3" type="primary">PEX4</name>
    <name evidence="3" type="ORF">BGW38_001923</name>
</gene>
<accession>A0A9P6FTI6</accession>
<dbReference type="InterPro" id="IPR016135">
    <property type="entry name" value="UBQ-conjugating_enzyme/RWD"/>
</dbReference>
<evidence type="ECO:0000256" key="1">
    <source>
        <dbReference type="ARBA" id="ARBA00022786"/>
    </source>
</evidence>
<feature type="domain" description="UBC core" evidence="2">
    <location>
        <begin position="4"/>
        <end position="159"/>
    </location>
</feature>
<keyword evidence="4" id="KW-1185">Reference proteome</keyword>
<dbReference type="PANTHER" id="PTHR24067">
    <property type="entry name" value="UBIQUITIN-CONJUGATING ENZYME E2"/>
    <property type="match status" value="1"/>
</dbReference>
<dbReference type="OrthoDB" id="9973183at2759"/>
<dbReference type="CDD" id="cd23812">
    <property type="entry name" value="UBCc_ScPEX4-like"/>
    <property type="match status" value="1"/>
</dbReference>
<dbReference type="Proteomes" id="UP000780801">
    <property type="component" value="Unassembled WGS sequence"/>
</dbReference>
<dbReference type="InterPro" id="IPR000608">
    <property type="entry name" value="UBC"/>
</dbReference>
<sequence>MSTAVNRRMLKEYLAIQKNSATRPHLERLEPLQENDLLHWQAVLIGTSDSAYEGGKFQLDIVIPSSYPIQPPVIHFTTKICHPNVHFKTGEICLDILKSEWTPSWNLESVCVAISSLLTNPEPSSPLNCDAGKSANLLRCGDMAGYNSLVKMYTELYAMDDDDDNDDK</sequence>
<keyword evidence="3" id="KW-0436">Ligase</keyword>
<dbReference type="PROSITE" id="PS50127">
    <property type="entry name" value="UBC_2"/>
    <property type="match status" value="1"/>
</dbReference>
<reference evidence="3" key="1">
    <citation type="journal article" date="2020" name="Fungal Divers.">
        <title>Resolving the Mortierellaceae phylogeny through synthesis of multi-gene phylogenetics and phylogenomics.</title>
        <authorList>
            <person name="Vandepol N."/>
            <person name="Liber J."/>
            <person name="Desiro A."/>
            <person name="Na H."/>
            <person name="Kennedy M."/>
            <person name="Barry K."/>
            <person name="Grigoriev I.V."/>
            <person name="Miller A.N."/>
            <person name="O'Donnell K."/>
            <person name="Stajich J.E."/>
            <person name="Bonito G."/>
        </authorList>
    </citation>
    <scope>NUCLEOTIDE SEQUENCE</scope>
    <source>
        <strain evidence="3">KOD1015</strain>
    </source>
</reference>
<comment type="caution">
    <text evidence="3">The sequence shown here is derived from an EMBL/GenBank/DDBJ whole genome shotgun (WGS) entry which is preliminary data.</text>
</comment>
<name>A0A9P6FTI6_9FUNG</name>
<dbReference type="SUPFAM" id="SSF54495">
    <property type="entry name" value="UBC-like"/>
    <property type="match status" value="1"/>
</dbReference>
<evidence type="ECO:0000259" key="2">
    <source>
        <dbReference type="PROSITE" id="PS50127"/>
    </source>
</evidence>
<dbReference type="Gene3D" id="3.10.110.10">
    <property type="entry name" value="Ubiquitin Conjugating Enzyme"/>
    <property type="match status" value="1"/>
</dbReference>
<dbReference type="GO" id="GO:0016874">
    <property type="term" value="F:ligase activity"/>
    <property type="evidence" value="ECO:0007669"/>
    <property type="project" value="UniProtKB-KW"/>
</dbReference>
<proteinExistence type="predicted"/>
<dbReference type="SMART" id="SM00212">
    <property type="entry name" value="UBCc"/>
    <property type="match status" value="1"/>
</dbReference>
<organism evidence="3 4">
    <name type="scientific">Lunasporangiospora selenospora</name>
    <dbReference type="NCBI Taxonomy" id="979761"/>
    <lineage>
        <taxon>Eukaryota</taxon>
        <taxon>Fungi</taxon>
        <taxon>Fungi incertae sedis</taxon>
        <taxon>Mucoromycota</taxon>
        <taxon>Mortierellomycotina</taxon>
        <taxon>Mortierellomycetes</taxon>
        <taxon>Mortierellales</taxon>
        <taxon>Mortierellaceae</taxon>
        <taxon>Lunasporangiospora</taxon>
    </lineage>
</organism>
<dbReference type="Pfam" id="PF00179">
    <property type="entry name" value="UQ_con"/>
    <property type="match status" value="1"/>
</dbReference>
<dbReference type="AlphaFoldDB" id="A0A9P6FTI6"/>
<protein>
    <submittedName>
        <fullName evidence="3">E2 ubiquitin-protein ligase peroxin 4</fullName>
    </submittedName>
</protein>
<keyword evidence="1" id="KW-0833">Ubl conjugation pathway</keyword>
<dbReference type="EMBL" id="JAABOA010001636">
    <property type="protein sequence ID" value="KAF9581164.1"/>
    <property type="molecule type" value="Genomic_DNA"/>
</dbReference>
<dbReference type="InterPro" id="IPR050113">
    <property type="entry name" value="Ub_conjugating_enzyme"/>
</dbReference>
<evidence type="ECO:0000313" key="3">
    <source>
        <dbReference type="EMBL" id="KAF9581164.1"/>
    </source>
</evidence>
<evidence type="ECO:0000313" key="4">
    <source>
        <dbReference type="Proteomes" id="UP000780801"/>
    </source>
</evidence>